<evidence type="ECO:0000313" key="3">
    <source>
        <dbReference type="Proteomes" id="UP000054097"/>
    </source>
</evidence>
<sequence>MSTQRQTLTPQTEHDGEQELTADKISDVLDALRKIKRPCTLEGDIWPEIQTSMTEEQGLEVLELLVSDGKVIRKTVGTRTVFWITPKPSTVSPHRITLDAEDFNPVPYFDTFHASAALGASMAHALFSRETKGARVHFTGQPVDFLFPEAPEAVHARACVLRPGPQPSLCYLNFNGDYQFMGYTEDSCESVHRKRAHQDVVDAVLEADWYRELIGEGGLDLEVATWLNTPFQEAQPDPRQNATHLFNGVDGEYVMDQVWVMRVPTDQPIPERQRNQVWAMRVPTDPPISERQRNQVWAVRQPEAPARRTNGSRETHGL</sequence>
<dbReference type="Proteomes" id="UP000054097">
    <property type="component" value="Unassembled WGS sequence"/>
</dbReference>
<evidence type="ECO:0000256" key="1">
    <source>
        <dbReference type="SAM" id="MobiDB-lite"/>
    </source>
</evidence>
<reference evidence="2 3" key="1">
    <citation type="submission" date="2014-04" db="EMBL/GenBank/DDBJ databases">
        <authorList>
            <consortium name="DOE Joint Genome Institute"/>
            <person name="Kuo A."/>
            <person name="Zuccaro A."/>
            <person name="Kohler A."/>
            <person name="Nagy L.G."/>
            <person name="Floudas D."/>
            <person name="Copeland A."/>
            <person name="Barry K.W."/>
            <person name="Cichocki N."/>
            <person name="Veneault-Fourrey C."/>
            <person name="LaButti K."/>
            <person name="Lindquist E.A."/>
            <person name="Lipzen A."/>
            <person name="Lundell T."/>
            <person name="Morin E."/>
            <person name="Murat C."/>
            <person name="Sun H."/>
            <person name="Tunlid A."/>
            <person name="Henrissat B."/>
            <person name="Grigoriev I.V."/>
            <person name="Hibbett D.S."/>
            <person name="Martin F."/>
            <person name="Nordberg H.P."/>
            <person name="Cantor M.N."/>
            <person name="Hua S.X."/>
        </authorList>
    </citation>
    <scope>NUCLEOTIDE SEQUENCE [LARGE SCALE GENOMIC DNA]</scope>
    <source>
        <strain evidence="2 3">MAFF 305830</strain>
    </source>
</reference>
<reference evidence="3" key="2">
    <citation type="submission" date="2015-01" db="EMBL/GenBank/DDBJ databases">
        <title>Evolutionary Origins and Diversification of the Mycorrhizal Mutualists.</title>
        <authorList>
            <consortium name="DOE Joint Genome Institute"/>
            <consortium name="Mycorrhizal Genomics Consortium"/>
            <person name="Kohler A."/>
            <person name="Kuo A."/>
            <person name="Nagy L.G."/>
            <person name="Floudas D."/>
            <person name="Copeland A."/>
            <person name="Barry K.W."/>
            <person name="Cichocki N."/>
            <person name="Veneault-Fourrey C."/>
            <person name="LaButti K."/>
            <person name="Lindquist E.A."/>
            <person name="Lipzen A."/>
            <person name="Lundell T."/>
            <person name="Morin E."/>
            <person name="Murat C."/>
            <person name="Riley R."/>
            <person name="Ohm R."/>
            <person name="Sun H."/>
            <person name="Tunlid A."/>
            <person name="Henrissat B."/>
            <person name="Grigoriev I.V."/>
            <person name="Hibbett D.S."/>
            <person name="Martin F."/>
        </authorList>
    </citation>
    <scope>NUCLEOTIDE SEQUENCE [LARGE SCALE GENOMIC DNA]</scope>
    <source>
        <strain evidence="3">MAFF 305830</strain>
    </source>
</reference>
<organism evidence="2 3">
    <name type="scientific">Serendipita vermifera MAFF 305830</name>
    <dbReference type="NCBI Taxonomy" id="933852"/>
    <lineage>
        <taxon>Eukaryota</taxon>
        <taxon>Fungi</taxon>
        <taxon>Dikarya</taxon>
        <taxon>Basidiomycota</taxon>
        <taxon>Agaricomycotina</taxon>
        <taxon>Agaricomycetes</taxon>
        <taxon>Sebacinales</taxon>
        <taxon>Serendipitaceae</taxon>
        <taxon>Serendipita</taxon>
    </lineage>
</organism>
<evidence type="ECO:0000313" key="2">
    <source>
        <dbReference type="EMBL" id="KIM31615.1"/>
    </source>
</evidence>
<feature type="region of interest" description="Disordered" evidence="1">
    <location>
        <begin position="299"/>
        <end position="318"/>
    </location>
</feature>
<dbReference type="AlphaFoldDB" id="A0A0C3B489"/>
<feature type="compositionally biased region" description="Polar residues" evidence="1">
    <location>
        <begin position="1"/>
        <end position="11"/>
    </location>
</feature>
<feature type="region of interest" description="Disordered" evidence="1">
    <location>
        <begin position="1"/>
        <end position="20"/>
    </location>
</feature>
<accession>A0A0C3B489</accession>
<protein>
    <submittedName>
        <fullName evidence="2">Uncharacterized protein</fullName>
    </submittedName>
</protein>
<keyword evidence="3" id="KW-1185">Reference proteome</keyword>
<dbReference type="EMBL" id="KN824281">
    <property type="protein sequence ID" value="KIM31615.1"/>
    <property type="molecule type" value="Genomic_DNA"/>
</dbReference>
<proteinExistence type="predicted"/>
<gene>
    <name evidence="2" type="ORF">M408DRAFT_20850</name>
</gene>
<name>A0A0C3B489_SERVB</name>
<dbReference type="HOGENOM" id="CLU_874832_0_0_1"/>